<proteinExistence type="predicted"/>
<dbReference type="AlphaFoldDB" id="A0A437QDG6"/>
<evidence type="ECO:0008006" key="3">
    <source>
        <dbReference type="Google" id="ProtNLM"/>
    </source>
</evidence>
<evidence type="ECO:0000313" key="1">
    <source>
        <dbReference type="EMBL" id="RVU32479.1"/>
    </source>
</evidence>
<keyword evidence="2" id="KW-1185">Reference proteome</keyword>
<protein>
    <recommendedName>
        <fullName evidence="3">VacJ</fullName>
    </recommendedName>
</protein>
<comment type="caution">
    <text evidence="1">The sequence shown here is derived from an EMBL/GenBank/DDBJ whole genome shotgun (WGS) entry which is preliminary data.</text>
</comment>
<evidence type="ECO:0000313" key="2">
    <source>
        <dbReference type="Proteomes" id="UP000282818"/>
    </source>
</evidence>
<gene>
    <name evidence="1" type="ORF">EOE65_02180</name>
</gene>
<reference evidence="1 2" key="1">
    <citation type="submission" date="2019-01" db="EMBL/GenBank/DDBJ databases">
        <authorList>
            <person name="Chen W.-M."/>
        </authorList>
    </citation>
    <scope>NUCLEOTIDE SEQUENCE [LARGE SCALE GENOMIC DNA]</scope>
    <source>
        <strain evidence="1 2">HPM-16</strain>
    </source>
</reference>
<sequence length="122" mass="13483">MKLLNRSALAIHAKAPFADWVLQLPADEDAPLGPVSRESLLAEGNVYLIDEVEDEADLTAAIGQRWQTIFENELAAWDEFGDAWPSPLSAELFAEWFEVKPQLMAFDLADDTLLVAPLSDAL</sequence>
<dbReference type="RefSeq" id="WP_127692648.1">
    <property type="nucleotide sequence ID" value="NZ_SACQ01000001.1"/>
</dbReference>
<dbReference type="EMBL" id="SACQ01000001">
    <property type="protein sequence ID" value="RVU32479.1"/>
    <property type="molecule type" value="Genomic_DNA"/>
</dbReference>
<name>A0A437QDG6_9GAMM</name>
<accession>A0A437QDG6</accession>
<organism evidence="1 2">
    <name type="scientific">Neptunomonas marina</name>
    <dbReference type="NCBI Taxonomy" id="1815562"/>
    <lineage>
        <taxon>Bacteria</taxon>
        <taxon>Pseudomonadati</taxon>
        <taxon>Pseudomonadota</taxon>
        <taxon>Gammaproteobacteria</taxon>
        <taxon>Oceanospirillales</taxon>
        <taxon>Oceanospirillaceae</taxon>
        <taxon>Neptunomonas</taxon>
    </lineage>
</organism>
<dbReference type="Proteomes" id="UP000282818">
    <property type="component" value="Unassembled WGS sequence"/>
</dbReference>